<reference evidence="1 2" key="1">
    <citation type="submission" date="2020-05" db="EMBL/GenBank/DDBJ databases">
        <title>Horizontal transmission and recombination maintain forever young bacterial symbiont genomes.</title>
        <authorList>
            <person name="Russell S.L."/>
            <person name="Pepper-Tunick E."/>
            <person name="Svedberg J."/>
            <person name="Byrne A."/>
            <person name="Ruelas Castillo J."/>
            <person name="Vollmers C."/>
            <person name="Beinart R.A."/>
            <person name="Corbett-Detig R."/>
        </authorList>
    </citation>
    <scope>NUCLEOTIDE SEQUENCE [LARGE SCALE GENOMIC DNA]</scope>
    <source>
        <strain evidence="1">Santa_Monica_outfall</strain>
    </source>
</reference>
<evidence type="ECO:0000313" key="1">
    <source>
        <dbReference type="EMBL" id="QKQ27371.1"/>
    </source>
</evidence>
<dbReference type="Proteomes" id="UP000509658">
    <property type="component" value="Chromosome"/>
</dbReference>
<sequence>MEFQPALLHHLQLEAQQKILLNGWALLPSLMLIYDAQGEEKRQSFNLADQTLVDR</sequence>
<dbReference type="EMBL" id="CP054491">
    <property type="protein sequence ID" value="QKQ27371.1"/>
    <property type="molecule type" value="Genomic_DNA"/>
</dbReference>
<gene>
    <name evidence="1" type="ORF">HUE57_14600</name>
</gene>
<proteinExistence type="predicted"/>
<dbReference type="RefSeq" id="WP_174673442.1">
    <property type="nucleotide sequence ID" value="NZ_CP054491.1"/>
</dbReference>
<organism evidence="1 2">
    <name type="scientific">Candidatus Reidiella endopervernicosa</name>
    <dbReference type="NCBI Taxonomy" id="2738883"/>
    <lineage>
        <taxon>Bacteria</taxon>
        <taxon>Pseudomonadati</taxon>
        <taxon>Pseudomonadota</taxon>
        <taxon>Gammaproteobacteria</taxon>
        <taxon>Candidatus Reidiella</taxon>
    </lineage>
</organism>
<name>A0A6N0HYN5_9GAMM</name>
<accession>A0A6N0HYN5</accession>
<dbReference type="AlphaFoldDB" id="A0A6N0HYN5"/>
<evidence type="ECO:0000313" key="2">
    <source>
        <dbReference type="Proteomes" id="UP000509658"/>
    </source>
</evidence>
<dbReference type="KEGG" id="rev:HUE57_14600"/>
<keyword evidence="2" id="KW-1185">Reference proteome</keyword>
<protein>
    <submittedName>
        <fullName evidence="1">Uncharacterized protein</fullName>
    </submittedName>
</protein>